<evidence type="ECO:0000256" key="1">
    <source>
        <dbReference type="SAM" id="Phobius"/>
    </source>
</evidence>
<evidence type="ECO:0000313" key="2">
    <source>
        <dbReference type="EMBL" id="MDA2803818.1"/>
    </source>
</evidence>
<name>A0ABT4TGJ3_9ACTN</name>
<dbReference type="RefSeq" id="WP_270676308.1">
    <property type="nucleotide sequence ID" value="NZ_JAQFWP010000006.1"/>
</dbReference>
<keyword evidence="1" id="KW-1133">Transmembrane helix</keyword>
<sequence>MCGEPPKNAPAPRTPLPRRFAVRFPVLGFAAGLAATAVAAAAGTAAVASLPLLLFFRAPVERAIGLGAWDLWAILVAAVAATAAAAFWVVRAHGDEDGGADEPGGRVGRFDRVVHRLSRAVVYVLFLAVMAFDLLLPLWAFFTGAL</sequence>
<dbReference type="EMBL" id="JAQFWP010000006">
    <property type="protein sequence ID" value="MDA2803818.1"/>
    <property type="molecule type" value="Genomic_DNA"/>
</dbReference>
<gene>
    <name evidence="2" type="ORF">O4U47_04785</name>
</gene>
<organism evidence="2 3">
    <name type="scientific">Nocardiopsis suaedae</name>
    <dbReference type="NCBI Taxonomy" id="3018444"/>
    <lineage>
        <taxon>Bacteria</taxon>
        <taxon>Bacillati</taxon>
        <taxon>Actinomycetota</taxon>
        <taxon>Actinomycetes</taxon>
        <taxon>Streptosporangiales</taxon>
        <taxon>Nocardiopsidaceae</taxon>
        <taxon>Nocardiopsis</taxon>
    </lineage>
</organism>
<evidence type="ECO:0000313" key="3">
    <source>
        <dbReference type="Proteomes" id="UP001165685"/>
    </source>
</evidence>
<feature type="transmembrane region" description="Helical" evidence="1">
    <location>
        <begin position="120"/>
        <end position="142"/>
    </location>
</feature>
<keyword evidence="3" id="KW-1185">Reference proteome</keyword>
<reference evidence="2" key="1">
    <citation type="submission" date="2023-01" db="EMBL/GenBank/DDBJ databases">
        <title>Draft genome sequence of Nocardiopsis sp. LSu2-4 isolated from halophytes.</title>
        <authorList>
            <person name="Duangmal K."/>
            <person name="Chantavorakit T."/>
        </authorList>
    </citation>
    <scope>NUCLEOTIDE SEQUENCE</scope>
    <source>
        <strain evidence="2">LSu2-4</strain>
    </source>
</reference>
<protein>
    <submittedName>
        <fullName evidence="2">Uncharacterized protein</fullName>
    </submittedName>
</protein>
<keyword evidence="1" id="KW-0812">Transmembrane</keyword>
<proteinExistence type="predicted"/>
<feature type="transmembrane region" description="Helical" evidence="1">
    <location>
        <begin position="68"/>
        <end position="90"/>
    </location>
</feature>
<keyword evidence="1" id="KW-0472">Membrane</keyword>
<comment type="caution">
    <text evidence="2">The sequence shown here is derived from an EMBL/GenBank/DDBJ whole genome shotgun (WGS) entry which is preliminary data.</text>
</comment>
<feature type="transmembrane region" description="Helical" evidence="1">
    <location>
        <begin position="26"/>
        <end position="56"/>
    </location>
</feature>
<accession>A0ABT4TGJ3</accession>
<dbReference type="Proteomes" id="UP001165685">
    <property type="component" value="Unassembled WGS sequence"/>
</dbReference>